<evidence type="ECO:0000256" key="2">
    <source>
        <dbReference type="ARBA" id="ARBA00022448"/>
    </source>
</evidence>
<name>A0A2W5TBI0_9BACT</name>
<dbReference type="GO" id="GO:0030288">
    <property type="term" value="C:outer membrane-bounded periplasmic space"/>
    <property type="evidence" value="ECO:0007669"/>
    <property type="project" value="TreeGrafter"/>
</dbReference>
<evidence type="ECO:0000313" key="6">
    <source>
        <dbReference type="Proteomes" id="UP000249061"/>
    </source>
</evidence>
<evidence type="ECO:0000259" key="3">
    <source>
        <dbReference type="Pfam" id="PF25954"/>
    </source>
</evidence>
<dbReference type="InterPro" id="IPR058792">
    <property type="entry name" value="Beta-barrel_RND_2"/>
</dbReference>
<proteinExistence type="inferred from homology"/>
<evidence type="ECO:0000259" key="4">
    <source>
        <dbReference type="Pfam" id="PF25975"/>
    </source>
</evidence>
<dbReference type="PANTHER" id="PTHR30097:SF4">
    <property type="entry name" value="SLR6042 PROTEIN"/>
    <property type="match status" value="1"/>
</dbReference>
<dbReference type="Gene3D" id="2.40.420.20">
    <property type="match status" value="1"/>
</dbReference>
<dbReference type="GO" id="GO:0016020">
    <property type="term" value="C:membrane"/>
    <property type="evidence" value="ECO:0007669"/>
    <property type="project" value="InterPro"/>
</dbReference>
<feature type="domain" description="CusB-like beta-barrel" evidence="3">
    <location>
        <begin position="225"/>
        <end position="297"/>
    </location>
</feature>
<gene>
    <name evidence="5" type="ORF">DI536_19660</name>
</gene>
<protein>
    <submittedName>
        <fullName evidence="5">Efflux RND transporter periplasmic adaptor subunit</fullName>
    </submittedName>
</protein>
<dbReference type="InterPro" id="IPR006143">
    <property type="entry name" value="RND_pump_MFP"/>
</dbReference>
<comment type="caution">
    <text evidence="5">The sequence shown here is derived from an EMBL/GenBank/DDBJ whole genome shotgun (WGS) entry which is preliminary data.</text>
</comment>
<dbReference type="Pfam" id="PF25954">
    <property type="entry name" value="Beta-barrel_RND_2"/>
    <property type="match status" value="1"/>
</dbReference>
<dbReference type="AlphaFoldDB" id="A0A2W5TBI0"/>
<reference evidence="5 6" key="1">
    <citation type="submission" date="2017-08" db="EMBL/GenBank/DDBJ databases">
        <title>Infants hospitalized years apart are colonized by the same room-sourced microbial strains.</title>
        <authorList>
            <person name="Brooks B."/>
            <person name="Olm M.R."/>
            <person name="Firek B.A."/>
            <person name="Baker R."/>
            <person name="Thomas B.C."/>
            <person name="Morowitz M.J."/>
            <person name="Banfield J.F."/>
        </authorList>
    </citation>
    <scope>NUCLEOTIDE SEQUENCE [LARGE SCALE GENOMIC DNA]</scope>
    <source>
        <strain evidence="5">S2_003_000_R2_14</strain>
    </source>
</reference>
<dbReference type="GO" id="GO:0015679">
    <property type="term" value="P:plasma membrane copper ion transport"/>
    <property type="evidence" value="ECO:0007669"/>
    <property type="project" value="TreeGrafter"/>
</dbReference>
<comment type="similarity">
    <text evidence="1">Belongs to the membrane fusion protein (MFP) (TC 8.A.1) family.</text>
</comment>
<dbReference type="Pfam" id="PF25975">
    <property type="entry name" value="CzcB_C"/>
    <property type="match status" value="1"/>
</dbReference>
<dbReference type="EMBL" id="QFQP01000017">
    <property type="protein sequence ID" value="PZR10463.1"/>
    <property type="molecule type" value="Genomic_DNA"/>
</dbReference>
<organism evidence="5 6">
    <name type="scientific">Archangium gephyra</name>
    <dbReference type="NCBI Taxonomy" id="48"/>
    <lineage>
        <taxon>Bacteria</taxon>
        <taxon>Pseudomonadati</taxon>
        <taxon>Myxococcota</taxon>
        <taxon>Myxococcia</taxon>
        <taxon>Myxococcales</taxon>
        <taxon>Cystobacterineae</taxon>
        <taxon>Archangiaceae</taxon>
        <taxon>Archangium</taxon>
    </lineage>
</organism>
<keyword evidence="2" id="KW-0813">Transport</keyword>
<dbReference type="Gene3D" id="2.40.30.170">
    <property type="match status" value="1"/>
</dbReference>
<dbReference type="InterPro" id="IPR051909">
    <property type="entry name" value="MFP_Cation_Efflux"/>
</dbReference>
<dbReference type="InterPro" id="IPR058649">
    <property type="entry name" value="CzcB_C"/>
</dbReference>
<dbReference type="GO" id="GO:0046914">
    <property type="term" value="F:transition metal ion binding"/>
    <property type="evidence" value="ECO:0007669"/>
    <property type="project" value="TreeGrafter"/>
</dbReference>
<evidence type="ECO:0000256" key="1">
    <source>
        <dbReference type="ARBA" id="ARBA00009477"/>
    </source>
</evidence>
<dbReference type="GO" id="GO:0022857">
    <property type="term" value="F:transmembrane transporter activity"/>
    <property type="evidence" value="ECO:0007669"/>
    <property type="project" value="InterPro"/>
</dbReference>
<evidence type="ECO:0000313" key="5">
    <source>
        <dbReference type="EMBL" id="PZR10463.1"/>
    </source>
</evidence>
<dbReference type="PANTHER" id="PTHR30097">
    <property type="entry name" value="CATION EFFLUX SYSTEM PROTEIN CUSB"/>
    <property type="match status" value="1"/>
</dbReference>
<accession>A0A2W5TBI0</accession>
<sequence length="374" mass="40334">MWSDSKLAPRFLPALLALTACTTPQEATRPPIADAQGVTLSSDAPQWKYLSIAVASEGAPLSPLPVPGHVDLDPRRTSAVGAPLPGRVETVLVRAGTRVKKGDRLFSVKSGAYVEIERDTSVSRAQVAVRERLVARAKELLELKAAPQKEVLAAEAELEEARLALRAAESKQRSLAVTPEGDGLFWVRAPRDGTVVDLDVFPGLEVGPERDKPLIRLSDLDEVLVIADVPESDVNDVNVGEKVTVTSTSGEVLRDGIVEYVSEVVEPRRRTVEVWVRAINADRVLRPNGFVEIAFHPDEGGQVVRVPDAAVVTRGSSTVVFVATAPGRLEPKTVKTGRRRDGETEIRSGLAAGDRYVSRGALLLLNQVDLVAEH</sequence>
<dbReference type="SUPFAM" id="SSF111369">
    <property type="entry name" value="HlyD-like secretion proteins"/>
    <property type="match status" value="1"/>
</dbReference>
<dbReference type="PROSITE" id="PS51257">
    <property type="entry name" value="PROKAR_LIPOPROTEIN"/>
    <property type="match status" value="1"/>
</dbReference>
<dbReference type="NCBIfam" id="TIGR01730">
    <property type="entry name" value="RND_mfp"/>
    <property type="match status" value="1"/>
</dbReference>
<dbReference type="Proteomes" id="UP000249061">
    <property type="component" value="Unassembled WGS sequence"/>
</dbReference>
<dbReference type="GO" id="GO:0060003">
    <property type="term" value="P:copper ion export"/>
    <property type="evidence" value="ECO:0007669"/>
    <property type="project" value="TreeGrafter"/>
</dbReference>
<feature type="domain" description="CzcB-like C-terminal circularly permuted SH3-like" evidence="4">
    <location>
        <begin position="304"/>
        <end position="363"/>
    </location>
</feature>
<dbReference type="Gene3D" id="2.40.50.100">
    <property type="match status" value="1"/>
</dbReference>